<dbReference type="Proteomes" id="UP001055439">
    <property type="component" value="Chromosome 6"/>
</dbReference>
<dbReference type="AlphaFoldDB" id="A0A9E7GGI3"/>
<proteinExistence type="predicted"/>
<keyword evidence="2" id="KW-1185">Reference proteome</keyword>
<accession>A0A9E7GGI3</accession>
<name>A0A9E7GGI3_9LILI</name>
<dbReference type="EMBL" id="CP097508">
    <property type="protein sequence ID" value="URE11574.1"/>
    <property type="molecule type" value="Genomic_DNA"/>
</dbReference>
<gene>
    <name evidence="1" type="ORF">MUK42_37512</name>
</gene>
<reference evidence="1" key="1">
    <citation type="submission" date="2022-05" db="EMBL/GenBank/DDBJ databases">
        <title>The Musa troglodytarum L. genome provides insights into the mechanism of non-climacteric behaviour and enrichment of carotenoids.</title>
        <authorList>
            <person name="Wang J."/>
        </authorList>
    </citation>
    <scope>NUCLEOTIDE SEQUENCE</scope>
    <source>
        <tissue evidence="1">Leaf</tissue>
    </source>
</reference>
<organism evidence="1 2">
    <name type="scientific">Musa troglodytarum</name>
    <name type="common">fe'i banana</name>
    <dbReference type="NCBI Taxonomy" id="320322"/>
    <lineage>
        <taxon>Eukaryota</taxon>
        <taxon>Viridiplantae</taxon>
        <taxon>Streptophyta</taxon>
        <taxon>Embryophyta</taxon>
        <taxon>Tracheophyta</taxon>
        <taxon>Spermatophyta</taxon>
        <taxon>Magnoliopsida</taxon>
        <taxon>Liliopsida</taxon>
        <taxon>Zingiberales</taxon>
        <taxon>Musaceae</taxon>
        <taxon>Musa</taxon>
    </lineage>
</organism>
<protein>
    <submittedName>
        <fullName evidence="1">Uncharacterized protein</fullName>
    </submittedName>
</protein>
<evidence type="ECO:0000313" key="2">
    <source>
        <dbReference type="Proteomes" id="UP001055439"/>
    </source>
</evidence>
<sequence>MPPPFLPGVGSSGFLVPERPGFGVFPFRRHRNWSGSRCDADERTTTGDRRRRGIPFAFCIDHLSGAGWHDQKHRE</sequence>
<evidence type="ECO:0000313" key="1">
    <source>
        <dbReference type="EMBL" id="URE11574.1"/>
    </source>
</evidence>